<dbReference type="AlphaFoldDB" id="A0A6G4EDB1"/>
<sequence>MAFHKVDPMEEIKKSIDKNPGLEIYIKQADAQYKLIKSLVEFRKSAGITQKEVAERSGLTQQMVSRMEKIDNSPTLDTFLRYVLALGLELKLDGSNVFGAGNGEEACCVV</sequence>
<feature type="domain" description="HTH cro/C1-type" evidence="1">
    <location>
        <begin position="39"/>
        <end position="95"/>
    </location>
</feature>
<reference evidence="2" key="1">
    <citation type="submission" date="2019-04" db="EMBL/GenBank/DDBJ databases">
        <title>Genome sequencing of Clostridium botulinum Groups I-IV and Clostridium butyricum.</title>
        <authorList>
            <person name="Brunt J."/>
            <person name="Van Vliet A.H.M."/>
            <person name="Stringer S.C."/>
            <person name="Carter A.T."/>
            <person name="Peck M.W."/>
        </authorList>
    </citation>
    <scope>NUCLEOTIDE SEQUENCE</scope>
    <source>
        <strain evidence="2">IFR 15/031</strain>
    </source>
</reference>
<comment type="caution">
    <text evidence="2">The sequence shown here is derived from an EMBL/GenBank/DDBJ whole genome shotgun (WGS) entry which is preliminary data.</text>
</comment>
<gene>
    <name evidence="2" type="ORF">FC962_04550</name>
</gene>
<dbReference type="EMBL" id="SWRL01000002">
    <property type="protein sequence ID" value="NFH61180.1"/>
    <property type="molecule type" value="Genomic_DNA"/>
</dbReference>
<dbReference type="RefSeq" id="WP_061319496.1">
    <property type="nucleotide sequence ID" value="NZ_CP013849.1"/>
</dbReference>
<name>A0A6G4EDB1_CLOBO</name>
<evidence type="ECO:0000259" key="1">
    <source>
        <dbReference type="PROSITE" id="PS50943"/>
    </source>
</evidence>
<organism evidence="2">
    <name type="scientific">Clostridium botulinum</name>
    <dbReference type="NCBI Taxonomy" id="1491"/>
    <lineage>
        <taxon>Bacteria</taxon>
        <taxon>Bacillati</taxon>
        <taxon>Bacillota</taxon>
        <taxon>Clostridia</taxon>
        <taxon>Eubacteriales</taxon>
        <taxon>Clostridiaceae</taxon>
        <taxon>Clostridium</taxon>
    </lineage>
</organism>
<dbReference type="Gene3D" id="1.10.260.40">
    <property type="entry name" value="lambda repressor-like DNA-binding domains"/>
    <property type="match status" value="1"/>
</dbReference>
<accession>A0A6G4EDB1</accession>
<dbReference type="SUPFAM" id="SSF47413">
    <property type="entry name" value="lambda repressor-like DNA-binding domains"/>
    <property type="match status" value="1"/>
</dbReference>
<evidence type="ECO:0000313" key="2">
    <source>
        <dbReference type="EMBL" id="NFH61180.1"/>
    </source>
</evidence>
<dbReference type="Pfam" id="PF01381">
    <property type="entry name" value="HTH_3"/>
    <property type="match status" value="1"/>
</dbReference>
<dbReference type="InterPro" id="IPR010982">
    <property type="entry name" value="Lambda_DNA-bd_dom_sf"/>
</dbReference>
<protein>
    <submittedName>
        <fullName evidence="2">Helix-turn-helix domain-containing protein</fullName>
    </submittedName>
</protein>
<dbReference type="GO" id="GO:0003677">
    <property type="term" value="F:DNA binding"/>
    <property type="evidence" value="ECO:0007669"/>
    <property type="project" value="InterPro"/>
</dbReference>
<dbReference type="PROSITE" id="PS50943">
    <property type="entry name" value="HTH_CROC1"/>
    <property type="match status" value="1"/>
</dbReference>
<dbReference type="CDD" id="cd00093">
    <property type="entry name" value="HTH_XRE"/>
    <property type="match status" value="1"/>
</dbReference>
<dbReference type="SMART" id="SM00530">
    <property type="entry name" value="HTH_XRE"/>
    <property type="match status" value="1"/>
</dbReference>
<proteinExistence type="predicted"/>
<dbReference type="InterPro" id="IPR001387">
    <property type="entry name" value="Cro/C1-type_HTH"/>
</dbReference>